<organism evidence="1 2">
    <name type="scientific">Araneus ventricosus</name>
    <name type="common">Orbweaver spider</name>
    <name type="synonym">Epeira ventricosa</name>
    <dbReference type="NCBI Taxonomy" id="182803"/>
    <lineage>
        <taxon>Eukaryota</taxon>
        <taxon>Metazoa</taxon>
        <taxon>Ecdysozoa</taxon>
        <taxon>Arthropoda</taxon>
        <taxon>Chelicerata</taxon>
        <taxon>Arachnida</taxon>
        <taxon>Araneae</taxon>
        <taxon>Araneomorphae</taxon>
        <taxon>Entelegynae</taxon>
        <taxon>Araneoidea</taxon>
        <taxon>Araneidae</taxon>
        <taxon>Araneus</taxon>
    </lineage>
</organism>
<protein>
    <recommendedName>
        <fullName evidence="3">Mos1 transposase HTH domain-containing protein</fullName>
    </recommendedName>
</protein>
<accession>A0A4Y2VF06</accession>
<evidence type="ECO:0008006" key="3">
    <source>
        <dbReference type="Google" id="ProtNLM"/>
    </source>
</evidence>
<evidence type="ECO:0000313" key="1">
    <source>
        <dbReference type="EMBL" id="GBO22904.1"/>
    </source>
</evidence>
<comment type="caution">
    <text evidence="1">The sequence shown here is derived from an EMBL/GenBank/DDBJ whole genome shotgun (WGS) entry which is preliminary data.</text>
</comment>
<reference evidence="1 2" key="1">
    <citation type="journal article" date="2019" name="Sci. Rep.">
        <title>Orb-weaving spider Araneus ventricosus genome elucidates the spidroin gene catalogue.</title>
        <authorList>
            <person name="Kono N."/>
            <person name="Nakamura H."/>
            <person name="Ohtoshi R."/>
            <person name="Moran D.A.P."/>
            <person name="Shinohara A."/>
            <person name="Yoshida Y."/>
            <person name="Fujiwara M."/>
            <person name="Mori M."/>
            <person name="Tomita M."/>
            <person name="Arakawa K."/>
        </authorList>
    </citation>
    <scope>NUCLEOTIDE SEQUENCE [LARGE SCALE GENOMIC DNA]</scope>
</reference>
<name>A0A4Y2VF06_ARAVE</name>
<dbReference type="OrthoDB" id="10017160at2759"/>
<gene>
    <name evidence="1" type="ORF">AVEN_17615_1</name>
</gene>
<sequence>MRSARKKMVRQLETCSNVEVRGTVRFLWAKRFTSTEIHSEISAMSRPAIVKWCQQFEDGRTDLTDAKRQRRPATVSKHIGHGAAKECYKFFGAAGGRHYSQQWQE</sequence>
<evidence type="ECO:0000313" key="2">
    <source>
        <dbReference type="Proteomes" id="UP000499080"/>
    </source>
</evidence>
<keyword evidence="2" id="KW-1185">Reference proteome</keyword>
<dbReference type="Proteomes" id="UP000499080">
    <property type="component" value="Unassembled WGS sequence"/>
</dbReference>
<dbReference type="AlphaFoldDB" id="A0A4Y2VF06"/>
<dbReference type="EMBL" id="BGPR01045962">
    <property type="protein sequence ID" value="GBO22904.1"/>
    <property type="molecule type" value="Genomic_DNA"/>
</dbReference>
<proteinExistence type="predicted"/>